<evidence type="ECO:0000256" key="5">
    <source>
        <dbReference type="ARBA" id="ARBA00023136"/>
    </source>
</evidence>
<dbReference type="Pfam" id="PF07690">
    <property type="entry name" value="MFS_1"/>
    <property type="match status" value="1"/>
</dbReference>
<keyword evidence="5 6" id="KW-0472">Membrane</keyword>
<evidence type="ECO:0000256" key="6">
    <source>
        <dbReference type="SAM" id="Phobius"/>
    </source>
</evidence>
<comment type="subcellular location">
    <subcellularLocation>
        <location evidence="1">Cell membrane</location>
        <topology evidence="1">Multi-pass membrane protein</topology>
    </subcellularLocation>
</comment>
<feature type="transmembrane region" description="Helical" evidence="6">
    <location>
        <begin position="77"/>
        <end position="95"/>
    </location>
</feature>
<protein>
    <submittedName>
        <fullName evidence="8">MFS transporter</fullName>
    </submittedName>
</protein>
<keyword evidence="9" id="KW-1185">Reference proteome</keyword>
<evidence type="ECO:0000313" key="8">
    <source>
        <dbReference type="EMBL" id="MFD2467378.1"/>
    </source>
</evidence>
<dbReference type="Proteomes" id="UP001597483">
    <property type="component" value="Unassembled WGS sequence"/>
</dbReference>
<feature type="transmembrane region" description="Helical" evidence="6">
    <location>
        <begin position="42"/>
        <end position="65"/>
    </location>
</feature>
<evidence type="ECO:0000313" key="9">
    <source>
        <dbReference type="Proteomes" id="UP001597483"/>
    </source>
</evidence>
<dbReference type="CDD" id="cd17324">
    <property type="entry name" value="MFS_NepI_like"/>
    <property type="match status" value="1"/>
</dbReference>
<dbReference type="InterPro" id="IPR050189">
    <property type="entry name" value="MFS_Efflux_Transporters"/>
</dbReference>
<dbReference type="EMBL" id="JBHUKS010000005">
    <property type="protein sequence ID" value="MFD2467378.1"/>
    <property type="molecule type" value="Genomic_DNA"/>
</dbReference>
<evidence type="ECO:0000256" key="4">
    <source>
        <dbReference type="ARBA" id="ARBA00022989"/>
    </source>
</evidence>
<feature type="transmembrane region" description="Helical" evidence="6">
    <location>
        <begin position="363"/>
        <end position="383"/>
    </location>
</feature>
<feature type="transmembrane region" description="Helical" evidence="6">
    <location>
        <begin position="101"/>
        <end position="124"/>
    </location>
</feature>
<dbReference type="RefSeq" id="WP_378302051.1">
    <property type="nucleotide sequence ID" value="NZ_JBHUKS010000005.1"/>
</dbReference>
<dbReference type="Gene3D" id="1.20.1250.20">
    <property type="entry name" value="MFS general substrate transporter like domains"/>
    <property type="match status" value="2"/>
</dbReference>
<feature type="transmembrane region" description="Helical" evidence="6">
    <location>
        <begin position="168"/>
        <end position="196"/>
    </location>
</feature>
<keyword evidence="3 6" id="KW-0812">Transmembrane</keyword>
<feature type="transmembrane region" description="Helical" evidence="6">
    <location>
        <begin position="136"/>
        <end position="156"/>
    </location>
</feature>
<proteinExistence type="predicted"/>
<dbReference type="InterPro" id="IPR011701">
    <property type="entry name" value="MFS"/>
</dbReference>
<feature type="transmembrane region" description="Helical" evidence="6">
    <location>
        <begin position="337"/>
        <end position="357"/>
    </location>
</feature>
<reference evidence="9" key="1">
    <citation type="journal article" date="2019" name="Int. J. Syst. Evol. Microbiol.">
        <title>The Global Catalogue of Microorganisms (GCM) 10K type strain sequencing project: providing services to taxonomists for standard genome sequencing and annotation.</title>
        <authorList>
            <consortium name="The Broad Institute Genomics Platform"/>
            <consortium name="The Broad Institute Genome Sequencing Center for Infectious Disease"/>
            <person name="Wu L."/>
            <person name="Ma J."/>
        </authorList>
    </citation>
    <scope>NUCLEOTIDE SEQUENCE [LARGE SCALE GENOMIC DNA]</scope>
    <source>
        <strain evidence="9">CGMCC 4.7641</strain>
    </source>
</reference>
<dbReference type="PANTHER" id="PTHR43124:SF3">
    <property type="entry name" value="CHLORAMPHENICOL EFFLUX PUMP RV0191"/>
    <property type="match status" value="1"/>
</dbReference>
<evidence type="ECO:0000256" key="3">
    <source>
        <dbReference type="ARBA" id="ARBA00022692"/>
    </source>
</evidence>
<dbReference type="PROSITE" id="PS50850">
    <property type="entry name" value="MFS"/>
    <property type="match status" value="1"/>
</dbReference>
<dbReference type="PANTHER" id="PTHR43124">
    <property type="entry name" value="PURINE EFFLUX PUMP PBUE"/>
    <property type="match status" value="1"/>
</dbReference>
<gene>
    <name evidence="8" type="ORF">ACFSVL_08250</name>
</gene>
<evidence type="ECO:0000256" key="1">
    <source>
        <dbReference type="ARBA" id="ARBA00004651"/>
    </source>
</evidence>
<keyword evidence="2" id="KW-1003">Cell membrane</keyword>
<sequence>MSAVSPARAKAVLAVLFLGSFVLGTAELIVPGVLKLVAEDLAVPIPAAGMLVTANALGLALGGPLLTAVTIRLPRRAILTGALGLFAAANLALVLTGEYPLILAARVFSGAAQGLFIAAALEAGTSVVPPERMGRAISAVVSGFTVAAALGVPLGTTAGQALGWRGTFAAIVVLAALTLVAIAVLVPPVAAAVQGIGNQARYALAPRVLAVLGFGVLLCAAIFATLTYLAPFLEQVTGVSGTSLSVFLLVYGVATAFGSFGGGRFADRDAPRTLIAGSCGLALSLLTLFLAGSIAALVVVALLALGVLGMAMVPAMQYRVVRLAGPGAQFAQSLPASFTNLGVAVGSAAGGMAISGFSPAATVLTGFVFACAAAVVAWATAFLRPPPVPALPPAGEAARTR</sequence>
<feature type="transmembrane region" description="Helical" evidence="6">
    <location>
        <begin position="242"/>
        <end position="261"/>
    </location>
</feature>
<accession>A0ABW5H2N1</accession>
<comment type="caution">
    <text evidence="8">The sequence shown here is derived from an EMBL/GenBank/DDBJ whole genome shotgun (WGS) entry which is preliminary data.</text>
</comment>
<keyword evidence="4 6" id="KW-1133">Transmembrane helix</keyword>
<dbReference type="SUPFAM" id="SSF103473">
    <property type="entry name" value="MFS general substrate transporter"/>
    <property type="match status" value="1"/>
</dbReference>
<feature type="domain" description="Major facilitator superfamily (MFS) profile" evidence="7">
    <location>
        <begin position="12"/>
        <end position="389"/>
    </location>
</feature>
<feature type="transmembrane region" description="Helical" evidence="6">
    <location>
        <begin position="273"/>
        <end position="291"/>
    </location>
</feature>
<organism evidence="8 9">
    <name type="scientific">Amycolatopsis silviterrae</name>
    <dbReference type="NCBI Taxonomy" id="1656914"/>
    <lineage>
        <taxon>Bacteria</taxon>
        <taxon>Bacillati</taxon>
        <taxon>Actinomycetota</taxon>
        <taxon>Actinomycetes</taxon>
        <taxon>Pseudonocardiales</taxon>
        <taxon>Pseudonocardiaceae</taxon>
        <taxon>Amycolatopsis</taxon>
    </lineage>
</organism>
<feature type="transmembrane region" description="Helical" evidence="6">
    <location>
        <begin position="297"/>
        <end position="316"/>
    </location>
</feature>
<evidence type="ECO:0000256" key="2">
    <source>
        <dbReference type="ARBA" id="ARBA00022475"/>
    </source>
</evidence>
<feature type="transmembrane region" description="Helical" evidence="6">
    <location>
        <begin position="208"/>
        <end position="230"/>
    </location>
</feature>
<evidence type="ECO:0000259" key="7">
    <source>
        <dbReference type="PROSITE" id="PS50850"/>
    </source>
</evidence>
<dbReference type="InterPro" id="IPR036259">
    <property type="entry name" value="MFS_trans_sf"/>
</dbReference>
<dbReference type="InterPro" id="IPR020846">
    <property type="entry name" value="MFS_dom"/>
</dbReference>
<name>A0ABW5H2N1_9PSEU</name>